<name>A0ABD1EX69_HYPHA</name>
<feature type="compositionally biased region" description="Low complexity" evidence="3">
    <location>
        <begin position="816"/>
        <end position="835"/>
    </location>
</feature>
<feature type="compositionally biased region" description="Basic and acidic residues" evidence="3">
    <location>
        <begin position="740"/>
        <end position="753"/>
    </location>
</feature>
<dbReference type="GO" id="GO:0008175">
    <property type="term" value="F:tRNA methyltransferase activity"/>
    <property type="evidence" value="ECO:0007669"/>
    <property type="project" value="UniProtKB-ARBA"/>
</dbReference>
<dbReference type="GO" id="GO:0032259">
    <property type="term" value="P:methylation"/>
    <property type="evidence" value="ECO:0007669"/>
    <property type="project" value="UniProtKB-KW"/>
</dbReference>
<reference evidence="5 6" key="1">
    <citation type="submission" date="2024-05" db="EMBL/GenBank/DDBJ databases">
        <title>Genetic variation in Jamaican populations of the coffee berry borer (Hypothenemus hampei).</title>
        <authorList>
            <person name="Errbii M."/>
            <person name="Myrie A."/>
        </authorList>
    </citation>
    <scope>NUCLEOTIDE SEQUENCE [LARGE SCALE GENOMIC DNA]</scope>
    <source>
        <strain evidence="5">JA-Hopewell-2020-01-JO</strain>
        <tissue evidence="5">Whole body</tissue>
    </source>
</reference>
<dbReference type="AlphaFoldDB" id="A0ABD1EX69"/>
<feature type="region of interest" description="Disordered" evidence="3">
    <location>
        <begin position="173"/>
        <end position="198"/>
    </location>
</feature>
<evidence type="ECO:0000256" key="1">
    <source>
        <dbReference type="ARBA" id="ARBA00022603"/>
    </source>
</evidence>
<dbReference type="EMBL" id="JBDJPC010000004">
    <property type="protein sequence ID" value="KAL1505631.1"/>
    <property type="molecule type" value="Genomic_DNA"/>
</dbReference>
<feature type="region of interest" description="Disordered" evidence="3">
    <location>
        <begin position="524"/>
        <end position="578"/>
    </location>
</feature>
<organism evidence="5 6">
    <name type="scientific">Hypothenemus hampei</name>
    <name type="common">Coffee berry borer</name>
    <dbReference type="NCBI Taxonomy" id="57062"/>
    <lineage>
        <taxon>Eukaryota</taxon>
        <taxon>Metazoa</taxon>
        <taxon>Ecdysozoa</taxon>
        <taxon>Arthropoda</taxon>
        <taxon>Hexapoda</taxon>
        <taxon>Insecta</taxon>
        <taxon>Pterygota</taxon>
        <taxon>Neoptera</taxon>
        <taxon>Endopterygota</taxon>
        <taxon>Coleoptera</taxon>
        <taxon>Polyphaga</taxon>
        <taxon>Cucujiformia</taxon>
        <taxon>Curculionidae</taxon>
        <taxon>Scolytinae</taxon>
        <taxon>Hypothenemus</taxon>
    </lineage>
</organism>
<feature type="compositionally biased region" description="Polar residues" evidence="3">
    <location>
        <begin position="836"/>
        <end position="847"/>
    </location>
</feature>
<feature type="compositionally biased region" description="Basic and acidic residues" evidence="3">
    <location>
        <begin position="547"/>
        <end position="567"/>
    </location>
</feature>
<evidence type="ECO:0000256" key="3">
    <source>
        <dbReference type="SAM" id="MobiDB-lite"/>
    </source>
</evidence>
<keyword evidence="6" id="KW-1185">Reference proteome</keyword>
<keyword evidence="2" id="KW-0808">Transferase</keyword>
<dbReference type="Proteomes" id="UP001566132">
    <property type="component" value="Unassembled WGS sequence"/>
</dbReference>
<dbReference type="CDD" id="cd02440">
    <property type="entry name" value="AdoMet_MTases"/>
    <property type="match status" value="1"/>
</dbReference>
<accession>A0ABD1EX69</accession>
<sequence length="1260" mass="141577">MSSNDCISRSFALEQTYVHDVYEQYYDHPHSKPWPKVQEFLDKLEPGSLVCDVGCGNGKYLKVNMSIYTLGGEKSIRLSDLARQKQNEIIRLDNLALPFKDNCFDSVLSLSVVHHFATTDRRVSALREMARVLRVGGRMIITVWAMEQEHRKFESQDVLVPWRRPKVKLKCETSSSTNSQENIQNHYNSCNHQSDSDSNKTFKFRNTFKKKSHQRKYHYSVDPYHKASSGSSTLSSPSDTCYGFVRRALQKIAGGGRRVVANSWFLDNWITCMHKQQTLHKRYDSDGCEYCDCSSCDNVEDQPIELLRIDDEEPKQIHRRQTCPVSQMNADIDCFKSRSMNNIRSGSESFNNNRCKSRKVETKDILREKSPQNTLKKPKLVKQKKSLFDEDTDEALDEPTDMKDLVRAMPDFKSGLTRYDRCGVLKQRSLNEEILSTDRLKEKERLKQNIQKQTSLNEELIYKRAHTFESLRESFFAVASSKSFQMFKNGLTNRIRNSTTMEKVANTSLKNGFVRIFQTWKGTDLKSPTTRDNETFSKTIPNCHTTEQGEKSNERRHSKEDGSDSSKDSSLQSDTSVDSEDSFASVIFVPKSDPMSPIGGTSLSAGPTSPLLKGTCHSAPQSPRIKQSSCPTSPKVKQMLNGMHPLTKQLSSPKPSTELLPTITCAFFPADCEKLKFKATLAKSLPVKQKVSKSAAKILAQKYSVPPIPKFKKTPLNTPDLKENLTDVPNAEIQSTITNDPDKTENSSESRAAKLKKIREILEEKPGFGSKTTKTHCPIVRKISDPDKREQSLAKPIPKLLKLDIFNPLEDDDSDNSCVSSPDSSTGSISSVKTSENISGNKGTNFQFPEISSQGQSLCFLETTENVTSGLDEAVEKVANLKHKNLPNMNVFSLLQRRISSDTTPLLDDELETTDNTELSRRSSHTWNEECQKHLTDFADKLSEKLIKELDEYQLTVDNIDDPYIHRLSQELHDLSILSEEIKKQNEYLNRLSCQKTNINAKNCTKCKKSTTCRCSFMTYRSNRATNDATCVVNQTSRPCINNNTVNSALSGFNKTTVNTKFNGSGVNVPKFEECHKKYEIYSSLDGDQLTGGISYEVTKKFSDTRPLIAKGNSSDSCDSSDKGSSSNSLLSSGATSINFGGQSIASSVTDLTNGDSRDNGSNGSTASLVSIESKGKTDALSPGHLKKRDPSGLSDISVDSWPPNEIGGEITYHRYYHVFRQGELEKLIEKYVDDLHVVSSTYEHASWCIIAEKVQIWTI</sequence>
<comment type="caution">
    <text evidence="5">The sequence shown here is derived from an EMBL/GenBank/DDBJ whole genome shotgun (WGS) entry which is preliminary data.</text>
</comment>
<evidence type="ECO:0000313" key="5">
    <source>
        <dbReference type="EMBL" id="KAL1505631.1"/>
    </source>
</evidence>
<dbReference type="PANTHER" id="PTHR13069:SF37">
    <property type="entry name" value="FIRE DANCER"/>
    <property type="match status" value="1"/>
</dbReference>
<dbReference type="FunFam" id="3.40.50.150:FF:000195">
    <property type="entry name" value="Methyltransferase domain containing protein"/>
    <property type="match status" value="1"/>
</dbReference>
<dbReference type="InterPro" id="IPR029063">
    <property type="entry name" value="SAM-dependent_MTases_sf"/>
</dbReference>
<feature type="region of interest" description="Disordered" evidence="3">
    <location>
        <begin position="1174"/>
        <end position="1199"/>
    </location>
</feature>
<protein>
    <recommendedName>
        <fullName evidence="4">Methyltransferase type 11 domain-containing protein</fullName>
    </recommendedName>
</protein>
<feature type="domain" description="Methyltransferase type 11" evidence="4">
    <location>
        <begin position="52"/>
        <end position="141"/>
    </location>
</feature>
<dbReference type="Gene3D" id="3.40.50.150">
    <property type="entry name" value="Vaccinia Virus protein VP39"/>
    <property type="match status" value="2"/>
</dbReference>
<proteinExistence type="predicted"/>
<keyword evidence="1" id="KW-0489">Methyltransferase</keyword>
<gene>
    <name evidence="5" type="ORF">ABEB36_005152</name>
</gene>
<feature type="compositionally biased region" description="Polar residues" evidence="3">
    <location>
        <begin position="536"/>
        <end position="546"/>
    </location>
</feature>
<evidence type="ECO:0000256" key="2">
    <source>
        <dbReference type="ARBA" id="ARBA00022679"/>
    </source>
</evidence>
<dbReference type="Pfam" id="PF08241">
    <property type="entry name" value="Methyltransf_11"/>
    <property type="match status" value="1"/>
</dbReference>
<evidence type="ECO:0000259" key="4">
    <source>
        <dbReference type="Pfam" id="PF08241"/>
    </source>
</evidence>
<feature type="region of interest" description="Disordered" evidence="3">
    <location>
        <begin position="714"/>
        <end position="753"/>
    </location>
</feature>
<evidence type="ECO:0000313" key="6">
    <source>
        <dbReference type="Proteomes" id="UP001566132"/>
    </source>
</evidence>
<dbReference type="InterPro" id="IPR013216">
    <property type="entry name" value="Methyltransf_11"/>
</dbReference>
<feature type="region of interest" description="Disordered" evidence="3">
    <location>
        <begin position="812"/>
        <end position="847"/>
    </location>
</feature>
<dbReference type="PANTHER" id="PTHR13069">
    <property type="entry name" value="ALKYLATED DNA REPAIR PROTEIN ALKB HOMOLOG 8"/>
    <property type="match status" value="1"/>
</dbReference>
<feature type="compositionally biased region" description="Polar residues" evidence="3">
    <location>
        <begin position="173"/>
        <end position="193"/>
    </location>
</feature>
<feature type="region of interest" description="Disordered" evidence="3">
    <location>
        <begin position="590"/>
        <end position="633"/>
    </location>
</feature>
<dbReference type="InterPro" id="IPR051422">
    <property type="entry name" value="AlkB_tRNA_MeTrf/Diox"/>
</dbReference>
<feature type="compositionally biased region" description="Polar residues" evidence="3">
    <location>
        <begin position="618"/>
        <end position="632"/>
    </location>
</feature>
<dbReference type="GO" id="GO:0006400">
    <property type="term" value="P:tRNA modification"/>
    <property type="evidence" value="ECO:0007669"/>
    <property type="project" value="UniProtKB-ARBA"/>
</dbReference>
<dbReference type="SUPFAM" id="SSF53335">
    <property type="entry name" value="S-adenosyl-L-methionine-dependent methyltransferases"/>
    <property type="match status" value="1"/>
</dbReference>